<organism evidence="1 2">
    <name type="scientific">Panacibacter microcysteis</name>
    <dbReference type="NCBI Taxonomy" id="2793269"/>
    <lineage>
        <taxon>Bacteria</taxon>
        <taxon>Pseudomonadati</taxon>
        <taxon>Bacteroidota</taxon>
        <taxon>Chitinophagia</taxon>
        <taxon>Chitinophagales</taxon>
        <taxon>Chitinophagaceae</taxon>
        <taxon>Panacibacter</taxon>
    </lineage>
</organism>
<dbReference type="PANTHER" id="PTHR30348">
    <property type="entry name" value="UNCHARACTERIZED PROTEIN YECE"/>
    <property type="match status" value="1"/>
</dbReference>
<dbReference type="InterPro" id="IPR036520">
    <property type="entry name" value="UPF0759_sf"/>
</dbReference>
<comment type="caution">
    <text evidence="1">The sequence shown here is derived from an EMBL/GenBank/DDBJ whole genome shotgun (WGS) entry which is preliminary data.</text>
</comment>
<dbReference type="PANTHER" id="PTHR30348:SF4">
    <property type="entry name" value="DUF72 DOMAIN-CONTAINING PROTEIN"/>
    <property type="match status" value="1"/>
</dbReference>
<dbReference type="Pfam" id="PF01904">
    <property type="entry name" value="DUF72"/>
    <property type="match status" value="1"/>
</dbReference>
<sequence length="240" mass="27983">MEWRIGCSGFSYKEWKGTFYPQDMPSIRWFDFYAEHFNTLELNVTFYHFPRVKTLQQWYKKSPAGFLFAVKAPRLITHYKKFNDCKSLLDDFYTVCSKGLQEKLGPVLFQLPAAVHYSEAFLETLVQSMQRSYINVIEFRHESWWRTDVYTALGKAGIIFCGINHPTLPTPIIINNDIAYYRLHGVPGLYFSEYDNSMVKGMADGLLHSKRTRQAFVLFNNTATMAGINNANMLKDYITR</sequence>
<keyword evidence="2" id="KW-1185">Reference proteome</keyword>
<dbReference type="AlphaFoldDB" id="A0A931E851"/>
<dbReference type="Gene3D" id="3.20.20.410">
    <property type="entry name" value="Protein of unknown function UPF0759"/>
    <property type="match status" value="1"/>
</dbReference>
<evidence type="ECO:0000313" key="1">
    <source>
        <dbReference type="EMBL" id="MBG9376014.1"/>
    </source>
</evidence>
<proteinExistence type="predicted"/>
<evidence type="ECO:0000313" key="2">
    <source>
        <dbReference type="Proteomes" id="UP000628448"/>
    </source>
</evidence>
<protein>
    <submittedName>
        <fullName evidence="1">DUF72 domain-containing protein</fullName>
    </submittedName>
</protein>
<accession>A0A931E851</accession>
<dbReference type="EMBL" id="JADWYR010000001">
    <property type="protein sequence ID" value="MBG9376014.1"/>
    <property type="molecule type" value="Genomic_DNA"/>
</dbReference>
<reference evidence="1" key="1">
    <citation type="submission" date="2020-11" db="EMBL/GenBank/DDBJ databases">
        <title>Bacterial whole genome sequence for Panacibacter sp. DH6.</title>
        <authorList>
            <person name="Le V."/>
            <person name="Ko S."/>
            <person name="Ahn C.-Y."/>
            <person name="Oh H.-M."/>
        </authorList>
    </citation>
    <scope>NUCLEOTIDE SEQUENCE</scope>
    <source>
        <strain evidence="1">DH6</strain>
    </source>
</reference>
<dbReference type="RefSeq" id="WP_196990036.1">
    <property type="nucleotide sequence ID" value="NZ_JADWYR010000001.1"/>
</dbReference>
<dbReference type="InterPro" id="IPR002763">
    <property type="entry name" value="DUF72"/>
</dbReference>
<gene>
    <name evidence="1" type="ORF">I5907_07195</name>
</gene>
<dbReference type="SUPFAM" id="SSF117396">
    <property type="entry name" value="TM1631-like"/>
    <property type="match status" value="1"/>
</dbReference>
<dbReference type="Proteomes" id="UP000628448">
    <property type="component" value="Unassembled WGS sequence"/>
</dbReference>
<name>A0A931E851_9BACT</name>